<dbReference type="OrthoDB" id="1417495at2"/>
<protein>
    <recommendedName>
        <fullName evidence="3">Lipoprotein</fullName>
    </recommendedName>
</protein>
<sequence>MRLFIYLFIYLFVSCKAPKDNEKKLVQVPPVENIQTFNWDNVSIKKLPYKYSYDYNNDFLFALIDSLKQKKEINEKSELNFLFSDKTEFKLKEDLYAKEEDTYPYKGKGYFYKRFPDKNKYKVLLFIYSNKEQDYYLPYFELQTIDNNNKTVDKLIVVGGRNYECAWDRSFEIDKDYTITTIDEQSCYDIEEEKEVEKVKYTNRYQIDTHGHFKKI</sequence>
<organism evidence="1 2">
    <name type="scientific">Tenacibaculum gallaicum</name>
    <dbReference type="NCBI Taxonomy" id="561505"/>
    <lineage>
        <taxon>Bacteria</taxon>
        <taxon>Pseudomonadati</taxon>
        <taxon>Bacteroidota</taxon>
        <taxon>Flavobacteriia</taxon>
        <taxon>Flavobacteriales</taxon>
        <taxon>Flavobacteriaceae</taxon>
        <taxon>Tenacibaculum</taxon>
    </lineage>
</organism>
<accession>A0A3E0HKG3</accession>
<dbReference type="PROSITE" id="PS51257">
    <property type="entry name" value="PROKAR_LIPOPROTEIN"/>
    <property type="match status" value="1"/>
</dbReference>
<proteinExistence type="predicted"/>
<gene>
    <name evidence="1" type="ORF">C7448_10775</name>
</gene>
<dbReference type="Proteomes" id="UP000256884">
    <property type="component" value="Unassembled WGS sequence"/>
</dbReference>
<keyword evidence="2" id="KW-1185">Reference proteome</keyword>
<dbReference type="AlphaFoldDB" id="A0A3E0HKG3"/>
<evidence type="ECO:0000313" key="2">
    <source>
        <dbReference type="Proteomes" id="UP000256884"/>
    </source>
</evidence>
<reference evidence="1 2" key="1">
    <citation type="submission" date="2018-08" db="EMBL/GenBank/DDBJ databases">
        <title>Genomic Encyclopedia of Type Strains, Phase IV (KMG-IV): sequencing the most valuable type-strain genomes for metagenomic binning, comparative biology and taxonomic classification.</title>
        <authorList>
            <person name="Goeker M."/>
        </authorList>
    </citation>
    <scope>NUCLEOTIDE SEQUENCE [LARGE SCALE GENOMIC DNA]</scope>
    <source>
        <strain evidence="1 2">DSM 18841</strain>
    </source>
</reference>
<dbReference type="RefSeq" id="WP_115901744.1">
    <property type="nucleotide sequence ID" value="NZ_QUNS01000007.1"/>
</dbReference>
<evidence type="ECO:0000313" key="1">
    <source>
        <dbReference type="EMBL" id="REH46515.1"/>
    </source>
</evidence>
<comment type="caution">
    <text evidence="1">The sequence shown here is derived from an EMBL/GenBank/DDBJ whole genome shotgun (WGS) entry which is preliminary data.</text>
</comment>
<name>A0A3E0HKG3_9FLAO</name>
<evidence type="ECO:0008006" key="3">
    <source>
        <dbReference type="Google" id="ProtNLM"/>
    </source>
</evidence>
<dbReference type="EMBL" id="QUNS01000007">
    <property type="protein sequence ID" value="REH46515.1"/>
    <property type="molecule type" value="Genomic_DNA"/>
</dbReference>